<evidence type="ECO:0000313" key="7">
    <source>
        <dbReference type="RefSeq" id="XP_022989697.1"/>
    </source>
</evidence>
<keyword evidence="5" id="KW-0472">Membrane</keyword>
<evidence type="ECO:0000256" key="5">
    <source>
        <dbReference type="ARBA" id="ARBA00023136"/>
    </source>
</evidence>
<comment type="subcellular location">
    <subcellularLocation>
        <location evidence="1">Membrane</location>
    </subcellularLocation>
</comment>
<gene>
    <name evidence="7" type="primary">LOC111486700</name>
</gene>
<evidence type="ECO:0000313" key="6">
    <source>
        <dbReference type="Proteomes" id="UP000504608"/>
    </source>
</evidence>
<dbReference type="KEGG" id="cmax:111486700"/>
<keyword evidence="6" id="KW-1185">Reference proteome</keyword>
<dbReference type="Proteomes" id="UP000504608">
    <property type="component" value="Unplaced"/>
</dbReference>
<evidence type="ECO:0000256" key="2">
    <source>
        <dbReference type="ARBA" id="ARBA00009074"/>
    </source>
</evidence>
<evidence type="ECO:0000256" key="3">
    <source>
        <dbReference type="ARBA" id="ARBA00022692"/>
    </source>
</evidence>
<dbReference type="GeneID" id="111486700"/>
<proteinExistence type="inferred from homology"/>
<organism evidence="6 7">
    <name type="scientific">Cucurbita maxima</name>
    <name type="common">Pumpkin</name>
    <name type="synonym">Winter squash</name>
    <dbReference type="NCBI Taxonomy" id="3661"/>
    <lineage>
        <taxon>Eukaryota</taxon>
        <taxon>Viridiplantae</taxon>
        <taxon>Streptophyta</taxon>
        <taxon>Embryophyta</taxon>
        <taxon>Tracheophyta</taxon>
        <taxon>Spermatophyta</taxon>
        <taxon>Magnoliopsida</taxon>
        <taxon>eudicotyledons</taxon>
        <taxon>Gunneridae</taxon>
        <taxon>Pentapetalae</taxon>
        <taxon>rosids</taxon>
        <taxon>fabids</taxon>
        <taxon>Cucurbitales</taxon>
        <taxon>Cucurbitaceae</taxon>
        <taxon>Cucurbiteae</taxon>
        <taxon>Cucurbita</taxon>
    </lineage>
</organism>
<keyword evidence="4" id="KW-1133">Transmembrane helix</keyword>
<dbReference type="GO" id="GO:0016020">
    <property type="term" value="C:membrane"/>
    <property type="evidence" value="ECO:0007669"/>
    <property type="project" value="UniProtKB-SubCell"/>
</dbReference>
<evidence type="ECO:0000256" key="1">
    <source>
        <dbReference type="ARBA" id="ARBA00004370"/>
    </source>
</evidence>
<name>A0A6J1JGK1_CUCMA</name>
<comment type="similarity">
    <text evidence="2">Belongs to the UPF0496 family.</text>
</comment>
<reference evidence="7" key="1">
    <citation type="submission" date="2025-08" db="UniProtKB">
        <authorList>
            <consortium name="RefSeq"/>
        </authorList>
    </citation>
    <scope>IDENTIFICATION</scope>
    <source>
        <tissue evidence="7">Young leaves</tissue>
    </source>
</reference>
<dbReference type="OrthoDB" id="1932397at2759"/>
<accession>A0A6J1JGK1</accession>
<dbReference type="RefSeq" id="XP_022989697.1">
    <property type="nucleotide sequence ID" value="XM_023133929.1"/>
</dbReference>
<keyword evidence="3" id="KW-0812">Transmembrane</keyword>
<evidence type="ECO:0000256" key="4">
    <source>
        <dbReference type="ARBA" id="ARBA00022989"/>
    </source>
</evidence>
<sequence>MDSSPRSTNLSPIYTINVLHADSYKEMSRITSSMDLVVADQDHLMLAQVLRPDRDHVHKVLHRSKSKSKSLSELISSYFDNSEKTTRFCLSLRRCIAEAWRLYRPIQNLIDQLPQSHCDLVFQEFGKFDKEHNPFPGPDSPTLDQIRDLFGVLNRQLERRLSKSSSRIRFVRPPTVCCSGAAITAYTLAKFTRRELAYEAQIKVASRNTYILKTDLDTLDSLVRRLHNAVEGDKRYIQMGLGIMNDNNTAQEVLKHLEMDQQNLRHCLDLLEQKITTCLITVNQSRSLLLQEILHHQSKAESSHSQ</sequence>
<dbReference type="PANTHER" id="PTHR31113:SF5">
    <property type="entry name" value="OS04G0405700 PROTEIN"/>
    <property type="match status" value="1"/>
</dbReference>
<dbReference type="AlphaFoldDB" id="A0A6J1JGK1"/>
<dbReference type="PANTHER" id="PTHR31113">
    <property type="entry name" value="UPF0496 PROTEIN 3-RELATED"/>
    <property type="match status" value="1"/>
</dbReference>
<dbReference type="InterPro" id="IPR007749">
    <property type="entry name" value="DUF677"/>
</dbReference>
<protein>
    <submittedName>
        <fullName evidence="7">UPF0496 protein At3g19250-like</fullName>
    </submittedName>
</protein>